<accession>A0ABR8FPM7</accession>
<evidence type="ECO:0000313" key="5">
    <source>
        <dbReference type="Proteomes" id="UP000603457"/>
    </source>
</evidence>
<protein>
    <submittedName>
        <fullName evidence="4">Insulinase family protein</fullName>
    </submittedName>
</protein>
<feature type="domain" description="Peptidase M16 C-terminal" evidence="3">
    <location>
        <begin position="226"/>
        <end position="421"/>
    </location>
</feature>
<feature type="domain" description="Peptidase M16 N-terminal" evidence="2">
    <location>
        <begin position="563"/>
        <end position="684"/>
    </location>
</feature>
<sequence length="969" mass="108019">MSLFFIGYRYRWSFLFLSLWIITVFCLSDQPADSKYTAKIKSENIQTQLIATHINNSTITANVRKTVLENGLTVLTKEVHTAPVVSVQMWYKVGSRHEAPGTNGIAHQLEHMMFKGTKNRPVQFARLFSALGSDSNAFTSYEQTAYYSTVEREKLKALLVLEADRMQNSLIEPEELAKEKRVVISELQGYENSSEYRLNRAVMQALFPNHAYGLPVGGNKADVEKFQVEQVREYYRKFYTPDNAVLVIVGDFQTSKTLETVKEIFGKLTRRQEAEGRRQEAGGKSFTQHSALSTKYSALPTSHSALSTPLILREQGAASMLQVVYPLPNLHHPDIPALEVMDYILTEGRNSRLYQALVESGLASEVTASVSSLQEAGWYELLVTADDHQDLKKIETVLNRAIANLIQKGVKSEELTRAKMQVEAGVILSNRDITSQAMQLANDEITAGDYRYTERYLAAVSQVTGADIVNVAKKYLQPETRVVGLFQPTEQNTTETGKKLNLNQTTENLSTTAAPLAISEIDKYLPPLEETTDIVKKVSHDTSQKNSTLALPEQFSLANGLKVLLLPDKSTPTVTLSGHIKAGKEFDAEYQAGLASLVADNLMSGTKSKNALTLAKALEDRGASLDFTAYREGVRIEGDGLTVDLPILIQTLADVVKNSTFPKKELELNRQQALTDLKQELDDPAEVAKRIFVQSLYPKQHPLHTFPTEKSLKKIKREDVIAFKAKYYRPDTTVLVIVGDFEPTQVRSLIEQEFGDWQVNGQPPTIQYPNVKLPDNVLRVNPVMPGKAQAITFMGNTGINRQDPRYYPALVLNQILGGDTLSSYLGAEVRDRQGLTYGIYSYLQAQKNAGTFWIEMQTSPEDSHKAIASTRKLIQEIHQQGVTANDVETAKNTLISNYKISLADPEELAHTMLMNQVRDMDITELNSFADKIKQVSLAQVNQAARELLHPDKIVVVTAGPAVIADKNHE</sequence>
<keyword evidence="5" id="KW-1185">Reference proteome</keyword>
<feature type="domain" description="Peptidase M16 N-terminal" evidence="2">
    <location>
        <begin position="74"/>
        <end position="217"/>
    </location>
</feature>
<dbReference type="PANTHER" id="PTHR11851:SF49">
    <property type="entry name" value="MITOCHONDRIAL-PROCESSING PEPTIDASE SUBUNIT ALPHA"/>
    <property type="match status" value="1"/>
</dbReference>
<evidence type="ECO:0000259" key="3">
    <source>
        <dbReference type="Pfam" id="PF05193"/>
    </source>
</evidence>
<dbReference type="InterPro" id="IPR011249">
    <property type="entry name" value="Metalloenz_LuxS/M16"/>
</dbReference>
<dbReference type="InterPro" id="IPR050361">
    <property type="entry name" value="MPP/UQCRC_Complex"/>
</dbReference>
<dbReference type="Pfam" id="PF00675">
    <property type="entry name" value="Peptidase_M16"/>
    <property type="match status" value="2"/>
</dbReference>
<comment type="caution">
    <text evidence="4">The sequence shown here is derived from an EMBL/GenBank/DDBJ whole genome shotgun (WGS) entry which is preliminary data.</text>
</comment>
<dbReference type="EMBL" id="JACJTB010000002">
    <property type="protein sequence ID" value="MBD2593347.1"/>
    <property type="molecule type" value="Genomic_DNA"/>
</dbReference>
<feature type="domain" description="Peptidase M16 C-terminal" evidence="3">
    <location>
        <begin position="714"/>
        <end position="894"/>
    </location>
</feature>
<dbReference type="Pfam" id="PF05193">
    <property type="entry name" value="Peptidase_M16_C"/>
    <property type="match status" value="2"/>
</dbReference>
<organism evidence="4 5">
    <name type="scientific">Nostoc spongiaeforme FACHB-130</name>
    <dbReference type="NCBI Taxonomy" id="1357510"/>
    <lineage>
        <taxon>Bacteria</taxon>
        <taxon>Bacillati</taxon>
        <taxon>Cyanobacteriota</taxon>
        <taxon>Cyanophyceae</taxon>
        <taxon>Nostocales</taxon>
        <taxon>Nostocaceae</taxon>
        <taxon>Nostoc</taxon>
    </lineage>
</organism>
<reference evidence="4 5" key="1">
    <citation type="journal article" date="2020" name="ISME J.">
        <title>Comparative genomics reveals insights into cyanobacterial evolution and habitat adaptation.</title>
        <authorList>
            <person name="Chen M.Y."/>
            <person name="Teng W.K."/>
            <person name="Zhao L."/>
            <person name="Hu C.X."/>
            <person name="Zhou Y.K."/>
            <person name="Han B.P."/>
            <person name="Song L.R."/>
            <person name="Shu W.S."/>
        </authorList>
    </citation>
    <scope>NUCLEOTIDE SEQUENCE [LARGE SCALE GENOMIC DNA]</scope>
    <source>
        <strain evidence="4 5">FACHB-130</strain>
    </source>
</reference>
<dbReference type="RefSeq" id="WP_190966290.1">
    <property type="nucleotide sequence ID" value="NZ_JACJTB010000002.1"/>
</dbReference>
<dbReference type="InterPro" id="IPR007863">
    <property type="entry name" value="Peptidase_M16_C"/>
</dbReference>
<comment type="similarity">
    <text evidence="1">Belongs to the peptidase M16 family.</text>
</comment>
<dbReference type="SUPFAM" id="SSF63411">
    <property type="entry name" value="LuxS/MPP-like metallohydrolase"/>
    <property type="match status" value="4"/>
</dbReference>
<name>A0ABR8FPM7_9NOSO</name>
<evidence type="ECO:0000256" key="1">
    <source>
        <dbReference type="ARBA" id="ARBA00007261"/>
    </source>
</evidence>
<dbReference type="Gene3D" id="3.30.830.10">
    <property type="entry name" value="Metalloenzyme, LuxS/M16 peptidase-like"/>
    <property type="match status" value="4"/>
</dbReference>
<dbReference type="Proteomes" id="UP000603457">
    <property type="component" value="Unassembled WGS sequence"/>
</dbReference>
<evidence type="ECO:0000259" key="2">
    <source>
        <dbReference type="Pfam" id="PF00675"/>
    </source>
</evidence>
<gene>
    <name evidence="4" type="ORF">H6G74_03265</name>
</gene>
<evidence type="ECO:0000313" key="4">
    <source>
        <dbReference type="EMBL" id="MBD2593347.1"/>
    </source>
</evidence>
<dbReference type="PANTHER" id="PTHR11851">
    <property type="entry name" value="METALLOPROTEASE"/>
    <property type="match status" value="1"/>
</dbReference>
<dbReference type="InterPro" id="IPR011765">
    <property type="entry name" value="Pept_M16_N"/>
</dbReference>
<proteinExistence type="inferred from homology"/>